<dbReference type="RefSeq" id="WP_209970807.1">
    <property type="nucleotide sequence ID" value="NZ_JAGGLB010000003.1"/>
</dbReference>
<accession>A0ABS4IR85</accession>
<organism evidence="9 10">
    <name type="scientific">Paenibacillus eucommiae</name>
    <dbReference type="NCBI Taxonomy" id="1355755"/>
    <lineage>
        <taxon>Bacteria</taxon>
        <taxon>Bacillati</taxon>
        <taxon>Bacillota</taxon>
        <taxon>Bacilli</taxon>
        <taxon>Bacillales</taxon>
        <taxon>Paenibacillaceae</taxon>
        <taxon>Paenibacillus</taxon>
    </lineage>
</organism>
<dbReference type="Pfam" id="PF01594">
    <property type="entry name" value="AI-2E_transport"/>
    <property type="match status" value="1"/>
</dbReference>
<dbReference type="Proteomes" id="UP001519287">
    <property type="component" value="Unassembled WGS sequence"/>
</dbReference>
<comment type="similarity">
    <text evidence="2">Belongs to the autoinducer-2 exporter (AI-2E) (TC 2.A.86) family.</text>
</comment>
<feature type="transmembrane region" description="Helical" evidence="8">
    <location>
        <begin position="281"/>
        <end position="303"/>
    </location>
</feature>
<evidence type="ECO:0000313" key="10">
    <source>
        <dbReference type="Proteomes" id="UP001519287"/>
    </source>
</evidence>
<keyword evidence="5 8" id="KW-0812">Transmembrane</keyword>
<feature type="transmembrane region" description="Helical" evidence="8">
    <location>
        <begin position="154"/>
        <end position="180"/>
    </location>
</feature>
<reference evidence="9 10" key="1">
    <citation type="submission" date="2021-03" db="EMBL/GenBank/DDBJ databases">
        <title>Genomic Encyclopedia of Type Strains, Phase IV (KMG-IV): sequencing the most valuable type-strain genomes for metagenomic binning, comparative biology and taxonomic classification.</title>
        <authorList>
            <person name="Goeker M."/>
        </authorList>
    </citation>
    <scope>NUCLEOTIDE SEQUENCE [LARGE SCALE GENOMIC DNA]</scope>
    <source>
        <strain evidence="9 10">DSM 26048</strain>
    </source>
</reference>
<evidence type="ECO:0000256" key="4">
    <source>
        <dbReference type="ARBA" id="ARBA00022475"/>
    </source>
</evidence>
<keyword evidence="6 8" id="KW-1133">Transmembrane helix</keyword>
<evidence type="ECO:0000256" key="8">
    <source>
        <dbReference type="SAM" id="Phobius"/>
    </source>
</evidence>
<gene>
    <name evidence="9" type="ORF">J2Z66_001648</name>
</gene>
<feature type="transmembrane region" description="Helical" evidence="8">
    <location>
        <begin position="315"/>
        <end position="340"/>
    </location>
</feature>
<feature type="transmembrane region" description="Helical" evidence="8">
    <location>
        <begin position="217"/>
        <end position="238"/>
    </location>
</feature>
<keyword evidence="7 8" id="KW-0472">Membrane</keyword>
<protein>
    <submittedName>
        <fullName evidence="9">PurR-regulated permease PerM</fullName>
    </submittedName>
</protein>
<dbReference type="PANTHER" id="PTHR21716">
    <property type="entry name" value="TRANSMEMBRANE PROTEIN"/>
    <property type="match status" value="1"/>
</dbReference>
<keyword evidence="3" id="KW-0813">Transport</keyword>
<evidence type="ECO:0000256" key="7">
    <source>
        <dbReference type="ARBA" id="ARBA00023136"/>
    </source>
</evidence>
<evidence type="ECO:0000256" key="3">
    <source>
        <dbReference type="ARBA" id="ARBA00022448"/>
    </source>
</evidence>
<evidence type="ECO:0000313" key="9">
    <source>
        <dbReference type="EMBL" id="MBP1990050.1"/>
    </source>
</evidence>
<sequence>MLQQSRFFRICLGIIALLLIVFLTSKVSFLFNPLVTMFNILIVPFMLAGFFYYLLRPIVSFLSRKKINKILAILLIYFLLAAVVVGFLIIVWPPLQKQIENFVDGAPQLIAGFQEQINKLQENRIVSMFTKENSDISSKLSEYLNKGITVASNYIVNLVSVFTNFFIIVASVPIILYYMLKESDRIPTLMLNVTPKRYRHDGKEVIKEIDSALSKFIVGRVVIMSILSVMMYIGYLIIGLPYALLLSVIGFVLNIIPYFGALLGAIPVLIVAFIHSPTMALWALIVITITQQIEGNLISPNIYGKSLDIHPLTTIVLLLIAGEIAGFLGIILAIPAYMIAKIIIVRVYHLFLEEKVEELIE</sequence>
<dbReference type="InterPro" id="IPR002549">
    <property type="entry name" value="AI-2E-like"/>
</dbReference>
<evidence type="ECO:0000256" key="1">
    <source>
        <dbReference type="ARBA" id="ARBA00004651"/>
    </source>
</evidence>
<evidence type="ECO:0000256" key="6">
    <source>
        <dbReference type="ARBA" id="ARBA00022989"/>
    </source>
</evidence>
<feature type="transmembrane region" description="Helical" evidence="8">
    <location>
        <begin position="7"/>
        <end position="31"/>
    </location>
</feature>
<name>A0ABS4IR85_9BACL</name>
<dbReference type="EMBL" id="JAGGLB010000003">
    <property type="protein sequence ID" value="MBP1990050.1"/>
    <property type="molecule type" value="Genomic_DNA"/>
</dbReference>
<dbReference type="PANTHER" id="PTHR21716:SF53">
    <property type="entry name" value="PERMEASE PERM-RELATED"/>
    <property type="match status" value="1"/>
</dbReference>
<evidence type="ECO:0000256" key="2">
    <source>
        <dbReference type="ARBA" id="ARBA00009773"/>
    </source>
</evidence>
<comment type="subcellular location">
    <subcellularLocation>
        <location evidence="1">Cell membrane</location>
        <topology evidence="1">Multi-pass membrane protein</topology>
    </subcellularLocation>
</comment>
<evidence type="ECO:0000256" key="5">
    <source>
        <dbReference type="ARBA" id="ARBA00022692"/>
    </source>
</evidence>
<feature type="transmembrane region" description="Helical" evidence="8">
    <location>
        <begin position="244"/>
        <end position="274"/>
    </location>
</feature>
<proteinExistence type="inferred from homology"/>
<feature type="transmembrane region" description="Helical" evidence="8">
    <location>
        <begin position="37"/>
        <end position="55"/>
    </location>
</feature>
<feature type="transmembrane region" description="Helical" evidence="8">
    <location>
        <begin position="67"/>
        <end position="92"/>
    </location>
</feature>
<keyword evidence="4" id="KW-1003">Cell membrane</keyword>
<comment type="caution">
    <text evidence="9">The sequence shown here is derived from an EMBL/GenBank/DDBJ whole genome shotgun (WGS) entry which is preliminary data.</text>
</comment>
<keyword evidence="10" id="KW-1185">Reference proteome</keyword>